<accession>A0A9X3YJY0</accession>
<comment type="caution">
    <text evidence="1">The sequence shown here is derived from an EMBL/GenBank/DDBJ whole genome shotgun (WGS) entry which is preliminary data.</text>
</comment>
<name>A0A9X3YJY0_9GAMM</name>
<evidence type="ECO:0000313" key="1">
    <source>
        <dbReference type="EMBL" id="MDC8012934.1"/>
    </source>
</evidence>
<gene>
    <name evidence="1" type="ORF">OD750_010300</name>
</gene>
<keyword evidence="2" id="KW-1185">Reference proteome</keyword>
<proteinExistence type="predicted"/>
<reference evidence="1" key="1">
    <citation type="submission" date="2023-02" db="EMBL/GenBank/DDBJ databases">
        <title>Tahibacter soli sp. nov. isolated from soil.</title>
        <authorList>
            <person name="Baek J.H."/>
            <person name="Lee J.K."/>
            <person name="Choi D.G."/>
            <person name="Jeon C.O."/>
        </authorList>
    </citation>
    <scope>NUCLEOTIDE SEQUENCE</scope>
    <source>
        <strain evidence="1">BL</strain>
    </source>
</reference>
<dbReference type="RefSeq" id="WP_263544626.1">
    <property type="nucleotide sequence ID" value="NZ_JAOVZO020000015.1"/>
</dbReference>
<protein>
    <submittedName>
        <fullName evidence="1">Uncharacterized protein</fullName>
    </submittedName>
</protein>
<sequence length="136" mass="13770">MSAATQERNTIRRAGNTEFVFGVGAGKKIYAGTIAVLAATGYAEAGTTATGKRTVGVAQETVDNTGGAAGDVSVRIKRGIFPFSNSAAADAITNGDYGTNCYVADDQTVAKTDAGGTRSIAGVVRGVDAVGVWVEF</sequence>
<organism evidence="1 2">
    <name type="scientific">Tahibacter soli</name>
    <dbReference type="NCBI Taxonomy" id="2983605"/>
    <lineage>
        <taxon>Bacteria</taxon>
        <taxon>Pseudomonadati</taxon>
        <taxon>Pseudomonadota</taxon>
        <taxon>Gammaproteobacteria</taxon>
        <taxon>Lysobacterales</taxon>
        <taxon>Rhodanobacteraceae</taxon>
        <taxon>Tahibacter</taxon>
    </lineage>
</organism>
<dbReference type="AlphaFoldDB" id="A0A9X3YJY0"/>
<dbReference type="EMBL" id="JAOVZO020000015">
    <property type="protein sequence ID" value="MDC8012934.1"/>
    <property type="molecule type" value="Genomic_DNA"/>
</dbReference>
<evidence type="ECO:0000313" key="2">
    <source>
        <dbReference type="Proteomes" id="UP001139971"/>
    </source>
</evidence>
<dbReference type="Proteomes" id="UP001139971">
    <property type="component" value="Unassembled WGS sequence"/>
</dbReference>